<evidence type="ECO:0000256" key="4">
    <source>
        <dbReference type="ARBA" id="ARBA00023004"/>
    </source>
</evidence>
<dbReference type="GO" id="GO:0005737">
    <property type="term" value="C:cytoplasm"/>
    <property type="evidence" value="ECO:0007669"/>
    <property type="project" value="TreeGrafter"/>
</dbReference>
<dbReference type="PANTHER" id="PTHR11903:SF39">
    <property type="entry name" value="PROSTAGLANDIN G_H SYNTHASE 2-LIKE"/>
    <property type="match status" value="1"/>
</dbReference>
<dbReference type="InterPro" id="IPR037120">
    <property type="entry name" value="Haem_peroxidase_sf_animal"/>
</dbReference>
<dbReference type="EMBL" id="HBGK01047628">
    <property type="protein sequence ID" value="CAD9307388.1"/>
    <property type="molecule type" value="Transcribed_RNA"/>
</dbReference>
<dbReference type="GO" id="GO:0006631">
    <property type="term" value="P:fatty acid metabolic process"/>
    <property type="evidence" value="ECO:0007669"/>
    <property type="project" value="UniProtKB-ARBA"/>
</dbReference>
<feature type="binding site" description="axial binding residue" evidence="5">
    <location>
        <position position="316"/>
    </location>
    <ligand>
        <name>heme b</name>
        <dbReference type="ChEBI" id="CHEBI:60344"/>
    </ligand>
    <ligandPart>
        <name>Fe</name>
        <dbReference type="ChEBI" id="CHEBI:18248"/>
    </ligandPart>
</feature>
<keyword evidence="1 5" id="KW-0479">Metal-binding</keyword>
<keyword evidence="5" id="KW-0349">Heme</keyword>
<evidence type="ECO:0008006" key="7">
    <source>
        <dbReference type="Google" id="ProtNLM"/>
    </source>
</evidence>
<dbReference type="InterPro" id="IPR019791">
    <property type="entry name" value="Haem_peroxidase_animal"/>
</dbReference>
<sequence length="525" mass="59823">MGNFMTKVLVSLLDSSIPAVRRRANRLIINKLANAVRPRPRPISMAGDGGRYTTWRGLTDRTISGRQLPPTAPEYTKSLPPLDDIMALFQRPSGKTKLASRTTLLLPMFAQWFTDGFLRTKWKPPTEQDYVENESTHQIDLNQIYGATEVQTNILRAKKGGKLRSQMIKGEEYPEYLFDTETLQIKPEFEGLYSDVNFTRVFQNVSDEQKKVTFAVGLEHGNSTVANTIMNTLFLREHNRLAGIIEAAHKDWDDERIFQTTRNCLIVILMKIVINDYVAHIADAPVFLDAGGFAEDQPWYRENWMSVEFNLLYRWHDMIPDQVSFTSADQVSFSSEDEYWDMESSKTLVNNNTLMLELGVEQILLDASKQRAGQLGLFNTPDFLLHVHKETMKQCRMINLAPYVDYCKEYGLTVPKTFRELTGGNLEYAKALESVYDSVEHVEWFVGLWAGGKALGQFSSDLLILMVGHDAVTQLFTNPLLSRRVYNAETFSQEGLQIIESTERLADLVVRNTNVADSLQIRFGV</sequence>
<dbReference type="GO" id="GO:0020037">
    <property type="term" value="F:heme binding"/>
    <property type="evidence" value="ECO:0007669"/>
    <property type="project" value="InterPro"/>
</dbReference>
<reference evidence="6" key="1">
    <citation type="submission" date="2021-01" db="EMBL/GenBank/DDBJ databases">
        <authorList>
            <person name="Corre E."/>
            <person name="Pelletier E."/>
            <person name="Niang G."/>
            <person name="Scheremetjew M."/>
            <person name="Finn R."/>
            <person name="Kale V."/>
            <person name="Holt S."/>
            <person name="Cochrane G."/>
            <person name="Meng A."/>
            <person name="Brown T."/>
            <person name="Cohen L."/>
        </authorList>
    </citation>
    <scope>NUCLEOTIDE SEQUENCE</scope>
    <source>
        <strain evidence="6">CCMP 410</strain>
    </source>
</reference>
<dbReference type="PANTHER" id="PTHR11903">
    <property type="entry name" value="PROSTAGLANDIN G/H SYNTHASE"/>
    <property type="match status" value="1"/>
</dbReference>
<evidence type="ECO:0000256" key="3">
    <source>
        <dbReference type="ARBA" id="ARBA00023002"/>
    </source>
</evidence>
<dbReference type="InterPro" id="IPR010255">
    <property type="entry name" value="Haem_peroxidase_sf"/>
</dbReference>
<keyword evidence="4 5" id="KW-0408">Iron</keyword>
<evidence type="ECO:0000256" key="2">
    <source>
        <dbReference type="ARBA" id="ARBA00022964"/>
    </source>
</evidence>
<keyword evidence="2" id="KW-0223">Dioxygenase</keyword>
<evidence type="ECO:0000313" key="6">
    <source>
        <dbReference type="EMBL" id="CAD9307388.1"/>
    </source>
</evidence>
<dbReference type="GO" id="GO:0006979">
    <property type="term" value="P:response to oxidative stress"/>
    <property type="evidence" value="ECO:0007669"/>
    <property type="project" value="InterPro"/>
</dbReference>
<dbReference type="Gene3D" id="1.10.640.10">
    <property type="entry name" value="Haem peroxidase domain superfamily, animal type"/>
    <property type="match status" value="1"/>
</dbReference>
<dbReference type="Pfam" id="PF03098">
    <property type="entry name" value="An_peroxidase"/>
    <property type="match status" value="1"/>
</dbReference>
<dbReference type="PRINTS" id="PR00457">
    <property type="entry name" value="ANPEROXIDASE"/>
</dbReference>
<gene>
    <name evidence="6" type="ORF">GOCE00092_LOCUS25004</name>
</gene>
<dbReference type="SUPFAM" id="SSF48113">
    <property type="entry name" value="Heme-dependent peroxidases"/>
    <property type="match status" value="1"/>
</dbReference>
<organism evidence="6">
    <name type="scientific">Grammatophora oceanica</name>
    <dbReference type="NCBI Taxonomy" id="210454"/>
    <lineage>
        <taxon>Eukaryota</taxon>
        <taxon>Sar</taxon>
        <taxon>Stramenopiles</taxon>
        <taxon>Ochrophyta</taxon>
        <taxon>Bacillariophyta</taxon>
        <taxon>Fragilariophyceae</taxon>
        <taxon>Fragilariophycidae</taxon>
        <taxon>Rhabdonematales</taxon>
        <taxon>Grammatophoraceae</taxon>
        <taxon>Grammatophora</taxon>
    </lineage>
</organism>
<protein>
    <recommendedName>
        <fullName evidence="7">Prostaglandin-endoperoxide synthase</fullName>
    </recommendedName>
</protein>
<dbReference type="GO" id="GO:0004666">
    <property type="term" value="F:prostaglandin-endoperoxide synthase activity"/>
    <property type="evidence" value="ECO:0007669"/>
    <property type="project" value="TreeGrafter"/>
</dbReference>
<dbReference type="PROSITE" id="PS50292">
    <property type="entry name" value="PEROXIDASE_3"/>
    <property type="match status" value="1"/>
</dbReference>
<dbReference type="GO" id="GO:0016702">
    <property type="term" value="F:oxidoreductase activity, acting on single donors with incorporation of molecular oxygen, incorporation of two atoms of oxygen"/>
    <property type="evidence" value="ECO:0007669"/>
    <property type="project" value="TreeGrafter"/>
</dbReference>
<dbReference type="GO" id="GO:0004601">
    <property type="term" value="F:peroxidase activity"/>
    <property type="evidence" value="ECO:0007669"/>
    <property type="project" value="InterPro"/>
</dbReference>
<evidence type="ECO:0000256" key="5">
    <source>
        <dbReference type="PIRSR" id="PIRSR619791-2"/>
    </source>
</evidence>
<keyword evidence="3" id="KW-0560">Oxidoreductase</keyword>
<name>A0A7S1YL19_9STRA</name>
<dbReference type="GO" id="GO:0046872">
    <property type="term" value="F:metal ion binding"/>
    <property type="evidence" value="ECO:0007669"/>
    <property type="project" value="UniProtKB-KW"/>
</dbReference>
<dbReference type="InterPro" id="IPR050783">
    <property type="entry name" value="Oxylipin_biosynth_metab"/>
</dbReference>
<evidence type="ECO:0000256" key="1">
    <source>
        <dbReference type="ARBA" id="ARBA00022723"/>
    </source>
</evidence>
<proteinExistence type="predicted"/>
<accession>A0A7S1YL19</accession>
<dbReference type="AlphaFoldDB" id="A0A7S1YL19"/>